<organism evidence="1">
    <name type="scientific">Siphoviridae sp. ctWdm1</name>
    <dbReference type="NCBI Taxonomy" id="2827883"/>
    <lineage>
        <taxon>Viruses</taxon>
        <taxon>Duplodnaviria</taxon>
        <taxon>Heunggongvirae</taxon>
        <taxon>Uroviricota</taxon>
        <taxon>Caudoviricetes</taxon>
    </lineage>
</organism>
<reference evidence="1" key="1">
    <citation type="journal article" date="2021" name="Proc. Natl. Acad. Sci. U.S.A.">
        <title>A Catalog of Tens of Thousands of Viruses from Human Metagenomes Reveals Hidden Associations with Chronic Diseases.</title>
        <authorList>
            <person name="Tisza M.J."/>
            <person name="Buck C.B."/>
        </authorList>
    </citation>
    <scope>NUCLEOTIDE SEQUENCE</scope>
    <source>
        <strain evidence="1">CtWdm1</strain>
    </source>
</reference>
<accession>A0A8S5RXP4</accession>
<dbReference type="EMBL" id="BK032509">
    <property type="protein sequence ID" value="DAF43550.1"/>
    <property type="molecule type" value="Genomic_DNA"/>
</dbReference>
<protein>
    <submittedName>
        <fullName evidence="1">Uncharacterized protein</fullName>
    </submittedName>
</protein>
<sequence>MLTLHKGIIFMPSTFNKNFINFKIISYTFTYISAKINII</sequence>
<name>A0A8S5RXP4_9CAUD</name>
<evidence type="ECO:0000313" key="1">
    <source>
        <dbReference type="EMBL" id="DAF43550.1"/>
    </source>
</evidence>
<proteinExistence type="predicted"/>